<organism evidence="1 2">
    <name type="scientific">Coniosporium uncinatum</name>
    <dbReference type="NCBI Taxonomy" id="93489"/>
    <lineage>
        <taxon>Eukaryota</taxon>
        <taxon>Fungi</taxon>
        <taxon>Dikarya</taxon>
        <taxon>Ascomycota</taxon>
        <taxon>Pezizomycotina</taxon>
        <taxon>Dothideomycetes</taxon>
        <taxon>Dothideomycetes incertae sedis</taxon>
        <taxon>Coniosporium</taxon>
    </lineage>
</organism>
<keyword evidence="2" id="KW-1185">Reference proteome</keyword>
<feature type="non-terminal residue" evidence="1">
    <location>
        <position position="1"/>
    </location>
</feature>
<accession>A0ACC3DBP5</accession>
<name>A0ACC3DBP5_9PEZI</name>
<comment type="caution">
    <text evidence="1">The sequence shown here is derived from an EMBL/GenBank/DDBJ whole genome shotgun (WGS) entry which is preliminary data.</text>
</comment>
<evidence type="ECO:0000313" key="1">
    <source>
        <dbReference type="EMBL" id="KAK3064892.1"/>
    </source>
</evidence>
<dbReference type="EMBL" id="JAWDJW010006404">
    <property type="protein sequence ID" value="KAK3064892.1"/>
    <property type="molecule type" value="Genomic_DNA"/>
</dbReference>
<gene>
    <name evidence="1" type="ORF">LTS18_002967</name>
</gene>
<sequence length="564" mass="62535">VVKAALLVPTAEALGQSKWEWFRKPQRLSDFEALDDASRGPWGAFTLLLRRRCSTLAALGAATVILSIALDPFFQQIVTYPSRPLHVPSGAIARSIRYDAGLQPMTQGKNTIIEFDDVMQASLETLTFGKSPAGLQSPVSCPTQNCTFEPFDTIGVCSACADIKELLVYTCLEENAKWYPVTASYYSNSPYDDAPVWPNVTSCGYFLNSTMPKDDLFGPRLMSGYNIFANGTRDETLLMRALPMVSFWTTESFWGGSLRFKKVHDPLFSFLLVGTPSGYAGVQRNDTPEAHECILRWCVKSITPLFRDGQFIETITSEHYNDTNVAYPWTLDVSSDLGVRREDVRIQTPNQGTSFSIENQTVLSTFAGWQDTVPFYLTKSKVDAPPIHRFSSAGGKSDPYTRQMEFNPWFDSHGSVPEFVADLATAMTNVVRLSKSSERVAGSLIVHESFVRTRWEWLSLPLILLMMTLYLLIATISQQQGEAGGGVGTWKTSGLATLLHGPDEPTRAAMQTRTSLADVRLRARELTVVLNPGKGIRLSMSRSLPASPSKSFEFDGIQKATQSW</sequence>
<protein>
    <submittedName>
        <fullName evidence="1">Uncharacterized protein</fullName>
    </submittedName>
</protein>
<evidence type="ECO:0000313" key="2">
    <source>
        <dbReference type="Proteomes" id="UP001186974"/>
    </source>
</evidence>
<reference evidence="1" key="1">
    <citation type="submission" date="2024-09" db="EMBL/GenBank/DDBJ databases">
        <title>Black Yeasts Isolated from many extreme environments.</title>
        <authorList>
            <person name="Coleine C."/>
            <person name="Stajich J.E."/>
            <person name="Selbmann L."/>
        </authorList>
    </citation>
    <scope>NUCLEOTIDE SEQUENCE</scope>
    <source>
        <strain evidence="1">CCFEE 5737</strain>
    </source>
</reference>
<proteinExistence type="predicted"/>
<dbReference type="Proteomes" id="UP001186974">
    <property type="component" value="Unassembled WGS sequence"/>
</dbReference>